<accession>A0A8J5V1X6</accession>
<feature type="compositionally biased region" description="Polar residues" evidence="1">
    <location>
        <begin position="222"/>
        <end position="232"/>
    </location>
</feature>
<reference evidence="2" key="1">
    <citation type="journal article" date="2021" name="bioRxiv">
        <title>Whole Genome Assembly and Annotation of Northern Wild Rice, Zizania palustris L., Supports a Whole Genome Duplication in the Zizania Genus.</title>
        <authorList>
            <person name="Haas M."/>
            <person name="Kono T."/>
            <person name="Macchietto M."/>
            <person name="Millas R."/>
            <person name="McGilp L."/>
            <person name="Shao M."/>
            <person name="Duquette J."/>
            <person name="Hirsch C.N."/>
            <person name="Kimball J."/>
        </authorList>
    </citation>
    <scope>NUCLEOTIDE SEQUENCE</scope>
    <source>
        <tissue evidence="2">Fresh leaf tissue</tissue>
    </source>
</reference>
<evidence type="ECO:0000313" key="2">
    <source>
        <dbReference type="EMBL" id="KAG8047550.1"/>
    </source>
</evidence>
<evidence type="ECO:0000256" key="1">
    <source>
        <dbReference type="SAM" id="MobiDB-lite"/>
    </source>
</evidence>
<proteinExistence type="predicted"/>
<dbReference type="EMBL" id="JAAALK010000290">
    <property type="protein sequence ID" value="KAG8047550.1"/>
    <property type="molecule type" value="Genomic_DNA"/>
</dbReference>
<keyword evidence="3" id="KW-1185">Reference proteome</keyword>
<gene>
    <name evidence="2" type="ORF">GUJ93_ZPchr0008g12257</name>
</gene>
<evidence type="ECO:0000313" key="3">
    <source>
        <dbReference type="Proteomes" id="UP000729402"/>
    </source>
</evidence>
<reference evidence="2" key="2">
    <citation type="submission" date="2021-02" db="EMBL/GenBank/DDBJ databases">
        <authorList>
            <person name="Kimball J.A."/>
            <person name="Haas M.W."/>
            <person name="Macchietto M."/>
            <person name="Kono T."/>
            <person name="Duquette J."/>
            <person name="Shao M."/>
        </authorList>
    </citation>
    <scope>NUCLEOTIDE SEQUENCE</scope>
    <source>
        <tissue evidence="2">Fresh leaf tissue</tissue>
    </source>
</reference>
<sequence length="260" mass="27781">MLLTLSLSDLSTCLYPFPTSPLLAAATAAAACHGHGDSSSRKREAPVLVAFRHHGLACSLGDSSCFLYGWVPQLRYFCLGVVGVGAVGHPHGHSHTNHHELELELFFPKFMESSASEAAAAVTGLATPQDTRAMYEEFDELLQNFLDAKEEQIAGFDPSCFLREDIPDMTSLLGDDAGDDILAVNSLAPMGPILPVNNVAQPQAEQQQQNPSSASSHCNVGPQISDTSPVRANNNCSFKRSATPGGIIIYVPILPVHVML</sequence>
<comment type="caution">
    <text evidence="2">The sequence shown here is derived from an EMBL/GenBank/DDBJ whole genome shotgun (WGS) entry which is preliminary data.</text>
</comment>
<organism evidence="2 3">
    <name type="scientific">Zizania palustris</name>
    <name type="common">Northern wild rice</name>
    <dbReference type="NCBI Taxonomy" id="103762"/>
    <lineage>
        <taxon>Eukaryota</taxon>
        <taxon>Viridiplantae</taxon>
        <taxon>Streptophyta</taxon>
        <taxon>Embryophyta</taxon>
        <taxon>Tracheophyta</taxon>
        <taxon>Spermatophyta</taxon>
        <taxon>Magnoliopsida</taxon>
        <taxon>Liliopsida</taxon>
        <taxon>Poales</taxon>
        <taxon>Poaceae</taxon>
        <taxon>BOP clade</taxon>
        <taxon>Oryzoideae</taxon>
        <taxon>Oryzeae</taxon>
        <taxon>Zizaniinae</taxon>
        <taxon>Zizania</taxon>
    </lineage>
</organism>
<feature type="region of interest" description="Disordered" evidence="1">
    <location>
        <begin position="202"/>
        <end position="232"/>
    </location>
</feature>
<dbReference type="OrthoDB" id="691244at2759"/>
<name>A0A8J5V1X6_ZIZPA</name>
<feature type="compositionally biased region" description="Low complexity" evidence="1">
    <location>
        <begin position="202"/>
        <end position="216"/>
    </location>
</feature>
<dbReference type="Proteomes" id="UP000729402">
    <property type="component" value="Unassembled WGS sequence"/>
</dbReference>
<dbReference type="AlphaFoldDB" id="A0A8J5V1X6"/>
<protein>
    <submittedName>
        <fullName evidence="2">Uncharacterized protein</fullName>
    </submittedName>
</protein>